<dbReference type="PROSITE" id="PS51257">
    <property type="entry name" value="PROKAR_LIPOPROTEIN"/>
    <property type="match status" value="1"/>
</dbReference>
<protein>
    <submittedName>
        <fullName evidence="2">Uncharacterized protein</fullName>
    </submittedName>
</protein>
<organism evidence="2 3">
    <name type="scientific">Chryseosolibacter histidini</name>
    <dbReference type="NCBI Taxonomy" id="2782349"/>
    <lineage>
        <taxon>Bacteria</taxon>
        <taxon>Pseudomonadati</taxon>
        <taxon>Bacteroidota</taxon>
        <taxon>Cytophagia</taxon>
        <taxon>Cytophagales</taxon>
        <taxon>Chryseotaleaceae</taxon>
        <taxon>Chryseosolibacter</taxon>
    </lineage>
</organism>
<gene>
    <name evidence="2" type="ORF">KK083_07145</name>
</gene>
<proteinExistence type="predicted"/>
<dbReference type="AlphaFoldDB" id="A0AAP2DKG8"/>
<reference evidence="2 3" key="1">
    <citation type="submission" date="2021-05" db="EMBL/GenBank/DDBJ databases">
        <title>A Polyphasic approach of four new species of the genus Ohtaekwangia: Ohtaekwangia histidinii sp. nov., Ohtaekwangia cretensis sp. nov., Ohtaekwangia indiensis sp. nov., Ohtaekwangia reichenbachii sp. nov. from diverse environment.</title>
        <authorList>
            <person name="Octaviana S."/>
        </authorList>
    </citation>
    <scope>NUCLEOTIDE SEQUENCE [LARGE SCALE GENOMIC DNA]</scope>
    <source>
        <strain evidence="2 3">PWU4</strain>
    </source>
</reference>
<feature type="chain" id="PRO_5042988271" evidence="1">
    <location>
        <begin position="23"/>
        <end position="228"/>
    </location>
</feature>
<sequence>MKKILVLIIPALLLFSCLDDDAFPRIENITKGGKWTLKIGSTPEEVYSQLQEFAIDKVFDLAVVGRNSFSKPEQVRDLLPFYNSITLQNPASGRIDRAIFYLDQDKVSRIEAGGGMPEEVFQWPLEVSDGVSILGGDPLDVLYDKLVTIYQMPAYSNYQIYLPNKTLNKPFDPDMANYEQWNFSFETEVRPNVRGRSNVTLYFGNGVLKKIHHEYNEATVYIDVQQVN</sequence>
<feature type="signal peptide" evidence="1">
    <location>
        <begin position="1"/>
        <end position="22"/>
    </location>
</feature>
<comment type="caution">
    <text evidence="2">The sequence shown here is derived from an EMBL/GenBank/DDBJ whole genome shotgun (WGS) entry which is preliminary data.</text>
</comment>
<accession>A0AAP2DKG8</accession>
<evidence type="ECO:0000256" key="1">
    <source>
        <dbReference type="SAM" id="SignalP"/>
    </source>
</evidence>
<keyword evidence="3" id="KW-1185">Reference proteome</keyword>
<dbReference type="Proteomes" id="UP001319200">
    <property type="component" value="Unassembled WGS sequence"/>
</dbReference>
<dbReference type="RefSeq" id="WP_254161950.1">
    <property type="nucleotide sequence ID" value="NZ_JAHESF010000005.1"/>
</dbReference>
<name>A0AAP2DKG8_9BACT</name>
<evidence type="ECO:0000313" key="3">
    <source>
        <dbReference type="Proteomes" id="UP001319200"/>
    </source>
</evidence>
<keyword evidence="1" id="KW-0732">Signal</keyword>
<dbReference type="EMBL" id="JAHESF010000005">
    <property type="protein sequence ID" value="MBT1696642.1"/>
    <property type="molecule type" value="Genomic_DNA"/>
</dbReference>
<evidence type="ECO:0000313" key="2">
    <source>
        <dbReference type="EMBL" id="MBT1696642.1"/>
    </source>
</evidence>